<dbReference type="AlphaFoldDB" id="A0AA38GMV8"/>
<evidence type="ECO:0000313" key="2">
    <source>
        <dbReference type="Proteomes" id="UP000824469"/>
    </source>
</evidence>
<dbReference type="Proteomes" id="UP000824469">
    <property type="component" value="Unassembled WGS sequence"/>
</dbReference>
<feature type="non-terminal residue" evidence="1">
    <location>
        <position position="65"/>
    </location>
</feature>
<sequence length="65" mass="7524">MATSVDTDLWSMILQQPPHDNFYLSSRAEIEYQIPLEGKFDGFTLESNRLLRHRGQIYVPRDGGL</sequence>
<protein>
    <submittedName>
        <fullName evidence="1">Uncharacterized protein</fullName>
    </submittedName>
</protein>
<comment type="caution">
    <text evidence="1">The sequence shown here is derived from an EMBL/GenBank/DDBJ whole genome shotgun (WGS) entry which is preliminary data.</text>
</comment>
<accession>A0AA38GMV8</accession>
<organism evidence="1 2">
    <name type="scientific">Taxus chinensis</name>
    <name type="common">Chinese yew</name>
    <name type="synonym">Taxus wallichiana var. chinensis</name>
    <dbReference type="NCBI Taxonomy" id="29808"/>
    <lineage>
        <taxon>Eukaryota</taxon>
        <taxon>Viridiplantae</taxon>
        <taxon>Streptophyta</taxon>
        <taxon>Embryophyta</taxon>
        <taxon>Tracheophyta</taxon>
        <taxon>Spermatophyta</taxon>
        <taxon>Pinopsida</taxon>
        <taxon>Pinidae</taxon>
        <taxon>Conifers II</taxon>
        <taxon>Cupressales</taxon>
        <taxon>Taxaceae</taxon>
        <taxon>Taxus</taxon>
    </lineage>
</organism>
<gene>
    <name evidence="1" type="ORF">KI387_005086</name>
</gene>
<name>A0AA38GMV8_TAXCH</name>
<keyword evidence="2" id="KW-1185">Reference proteome</keyword>
<reference evidence="1 2" key="1">
    <citation type="journal article" date="2021" name="Nat. Plants">
        <title>The Taxus genome provides insights into paclitaxel biosynthesis.</title>
        <authorList>
            <person name="Xiong X."/>
            <person name="Gou J."/>
            <person name="Liao Q."/>
            <person name="Li Y."/>
            <person name="Zhou Q."/>
            <person name="Bi G."/>
            <person name="Li C."/>
            <person name="Du R."/>
            <person name="Wang X."/>
            <person name="Sun T."/>
            <person name="Guo L."/>
            <person name="Liang H."/>
            <person name="Lu P."/>
            <person name="Wu Y."/>
            <person name="Zhang Z."/>
            <person name="Ro D.K."/>
            <person name="Shang Y."/>
            <person name="Huang S."/>
            <person name="Yan J."/>
        </authorList>
    </citation>
    <scope>NUCLEOTIDE SEQUENCE [LARGE SCALE GENOMIC DNA]</scope>
    <source>
        <strain evidence="1">Ta-2019</strain>
    </source>
</reference>
<proteinExistence type="predicted"/>
<dbReference type="EMBL" id="JAHRHJ020000002">
    <property type="protein sequence ID" value="KAH9324908.1"/>
    <property type="molecule type" value="Genomic_DNA"/>
</dbReference>
<evidence type="ECO:0000313" key="1">
    <source>
        <dbReference type="EMBL" id="KAH9324908.1"/>
    </source>
</evidence>